<protein>
    <submittedName>
        <fullName evidence="1">Uncharacterized protein</fullName>
    </submittedName>
</protein>
<comment type="caution">
    <text evidence="1">The sequence shown here is derived from an EMBL/GenBank/DDBJ whole genome shotgun (WGS) entry which is preliminary data.</text>
</comment>
<evidence type="ECO:0000313" key="2">
    <source>
        <dbReference type="Proteomes" id="UP001312865"/>
    </source>
</evidence>
<organism evidence="1 2">
    <name type="scientific">Bacillus spongiae</name>
    <dbReference type="NCBI Taxonomy" id="2683610"/>
    <lineage>
        <taxon>Bacteria</taxon>
        <taxon>Bacillati</taxon>
        <taxon>Bacillota</taxon>
        <taxon>Bacilli</taxon>
        <taxon>Bacillales</taxon>
        <taxon>Bacillaceae</taxon>
        <taxon>Bacillus</taxon>
    </lineage>
</organism>
<name>A0ABU8HDU0_9BACI</name>
<gene>
    <name evidence="1" type="ORF">WAK64_10715</name>
</gene>
<reference evidence="1 2" key="1">
    <citation type="journal article" date="2018" name="J. Microbiol.">
        <title>Bacillus spongiae sp. nov., isolated from sponge of Jeju Island.</title>
        <authorList>
            <person name="Lee G.E."/>
            <person name="Im W.T."/>
            <person name="Park J.S."/>
        </authorList>
    </citation>
    <scope>NUCLEOTIDE SEQUENCE [LARGE SCALE GENOMIC DNA]</scope>
    <source>
        <strain evidence="1 2">135PIL107-10</strain>
    </source>
</reference>
<evidence type="ECO:0000313" key="1">
    <source>
        <dbReference type="EMBL" id="MEI5907530.1"/>
    </source>
</evidence>
<keyword evidence="2" id="KW-1185">Reference proteome</keyword>
<dbReference type="RefSeq" id="WP_336586963.1">
    <property type="nucleotide sequence ID" value="NZ_JBBAXC010000007.1"/>
</dbReference>
<proteinExistence type="predicted"/>
<dbReference type="EMBL" id="JBBAXC010000007">
    <property type="protein sequence ID" value="MEI5907530.1"/>
    <property type="molecule type" value="Genomic_DNA"/>
</dbReference>
<accession>A0ABU8HDU0</accession>
<sequence length="40" mass="4467">MLTYRKEECASLLVAGQWSWTTPICGTARSATYKLGCIKE</sequence>
<dbReference type="Proteomes" id="UP001312865">
    <property type="component" value="Unassembled WGS sequence"/>
</dbReference>